<protein>
    <recommendedName>
        <fullName evidence="4">Transposase, Mutator family</fullName>
    </recommendedName>
</protein>
<comment type="caution">
    <text evidence="2">The sequence shown here is derived from an EMBL/GenBank/DDBJ whole genome shotgun (WGS) entry which is preliminary data.</text>
</comment>
<dbReference type="Proteomes" id="UP001601992">
    <property type="component" value="Unassembled WGS sequence"/>
</dbReference>
<accession>A0ABW6SDW9</accession>
<keyword evidence="3" id="KW-1185">Reference proteome</keyword>
<evidence type="ECO:0000256" key="1">
    <source>
        <dbReference type="SAM" id="MobiDB-lite"/>
    </source>
</evidence>
<evidence type="ECO:0000313" key="3">
    <source>
        <dbReference type="Proteomes" id="UP001601992"/>
    </source>
</evidence>
<evidence type="ECO:0008006" key="4">
    <source>
        <dbReference type="Google" id="ProtNLM"/>
    </source>
</evidence>
<sequence>MLETALEAEMTEHVGYEKHDPAGRGTRSRRKWLTCPTGWVPT</sequence>
<proteinExistence type="predicted"/>
<feature type="compositionally biased region" description="Basic and acidic residues" evidence="1">
    <location>
        <begin position="10"/>
        <end position="22"/>
    </location>
</feature>
<reference evidence="2 3" key="1">
    <citation type="submission" date="2024-10" db="EMBL/GenBank/DDBJ databases">
        <title>The Natural Products Discovery Center: Release of the First 8490 Sequenced Strains for Exploring Actinobacteria Biosynthetic Diversity.</title>
        <authorList>
            <person name="Kalkreuter E."/>
            <person name="Kautsar S.A."/>
            <person name="Yang D."/>
            <person name="Bader C.D."/>
            <person name="Teijaro C.N."/>
            <person name="Fluegel L."/>
            <person name="Davis C.M."/>
            <person name="Simpson J.R."/>
            <person name="Lauterbach L."/>
            <person name="Steele A.D."/>
            <person name="Gui C."/>
            <person name="Meng S."/>
            <person name="Li G."/>
            <person name="Viehrig K."/>
            <person name="Ye F."/>
            <person name="Su P."/>
            <person name="Kiefer A.F."/>
            <person name="Nichols A."/>
            <person name="Cepeda A.J."/>
            <person name="Yan W."/>
            <person name="Fan B."/>
            <person name="Jiang Y."/>
            <person name="Adhikari A."/>
            <person name="Zheng C.-J."/>
            <person name="Schuster L."/>
            <person name="Cowan T.M."/>
            <person name="Smanski M.J."/>
            <person name="Chevrette M.G."/>
            <person name="De Carvalho L.P.S."/>
            <person name="Shen B."/>
        </authorList>
    </citation>
    <scope>NUCLEOTIDE SEQUENCE [LARGE SCALE GENOMIC DNA]</scope>
    <source>
        <strain evidence="2 3">NPDC002593</strain>
    </source>
</reference>
<organism evidence="2 3">
    <name type="scientific">Nocardia jiangxiensis</name>
    <dbReference type="NCBI Taxonomy" id="282685"/>
    <lineage>
        <taxon>Bacteria</taxon>
        <taxon>Bacillati</taxon>
        <taxon>Actinomycetota</taxon>
        <taxon>Actinomycetes</taxon>
        <taxon>Mycobacteriales</taxon>
        <taxon>Nocardiaceae</taxon>
        <taxon>Nocardia</taxon>
    </lineage>
</organism>
<name>A0ABW6SDW9_9NOCA</name>
<feature type="region of interest" description="Disordered" evidence="1">
    <location>
        <begin position="1"/>
        <end position="29"/>
    </location>
</feature>
<dbReference type="RefSeq" id="WP_387406533.1">
    <property type="nucleotide sequence ID" value="NZ_JBIAQY010000021.1"/>
</dbReference>
<dbReference type="EMBL" id="JBIAQY010000021">
    <property type="protein sequence ID" value="MFF3573758.1"/>
    <property type="molecule type" value="Genomic_DNA"/>
</dbReference>
<gene>
    <name evidence="2" type="ORF">ACFYXQ_38980</name>
</gene>
<evidence type="ECO:0000313" key="2">
    <source>
        <dbReference type="EMBL" id="MFF3573758.1"/>
    </source>
</evidence>